<dbReference type="GO" id="GO:0005886">
    <property type="term" value="C:plasma membrane"/>
    <property type="evidence" value="ECO:0007669"/>
    <property type="project" value="TreeGrafter"/>
</dbReference>
<evidence type="ECO:0000256" key="5">
    <source>
        <dbReference type="ARBA" id="ARBA00022777"/>
    </source>
</evidence>
<feature type="domain" description="Histidine kinase" evidence="8">
    <location>
        <begin position="154"/>
        <end position="374"/>
    </location>
</feature>
<evidence type="ECO:0000256" key="4">
    <source>
        <dbReference type="ARBA" id="ARBA00022679"/>
    </source>
</evidence>
<dbReference type="PROSITE" id="PS50112">
    <property type="entry name" value="PAS"/>
    <property type="match status" value="1"/>
</dbReference>
<dbReference type="SUPFAM" id="SSF55785">
    <property type="entry name" value="PYP-like sensor domain (PAS domain)"/>
    <property type="match status" value="1"/>
</dbReference>
<sequence length="387" mass="42937">MGNFFENIIKQHKKTERNEESQLQLLMETLGDGVILYTPEFRILFLNSAAEKILGLKKEEVVGRVVSPDPNADSKLSHLTQIMFPSLAPVVAQVSDSGWPQVMEITLEKPRLRLRTSLNRLTDATGNSQIFIKIFRDSTREEEMVESKREFLDVAAHQLRTPLTAIGWAFESLVRELGDKPNLKTIAEDGGGLATRALKIVNDLLDAARIEGGKFGYRFQNMELVSFIRNIVSQATPIAKEAGISLSFVSSNMETLTLTADPERIGMVLSNMIDNALKYNTKNGSATVSVEQMKDAPFVNITVQDTGIGIPEKHTQNLFKKFSRGENAVQVEPNGSGLGLYIAKNIIKNHGGEIEVRSLEGRGTTISFTLPLDPSLIPRKEMAYDME</sequence>
<dbReference type="PANTHER" id="PTHR45453">
    <property type="entry name" value="PHOSPHATE REGULON SENSOR PROTEIN PHOR"/>
    <property type="match status" value="1"/>
</dbReference>
<dbReference type="SMART" id="SM00387">
    <property type="entry name" value="HATPase_c"/>
    <property type="match status" value="1"/>
</dbReference>
<dbReference type="CDD" id="cd00075">
    <property type="entry name" value="HATPase"/>
    <property type="match status" value="1"/>
</dbReference>
<feature type="domain" description="PAS" evidence="9">
    <location>
        <begin position="19"/>
        <end position="64"/>
    </location>
</feature>
<dbReference type="InterPro" id="IPR003594">
    <property type="entry name" value="HATPase_dom"/>
</dbReference>
<evidence type="ECO:0000259" key="9">
    <source>
        <dbReference type="PROSITE" id="PS50112"/>
    </source>
</evidence>
<dbReference type="NCBIfam" id="TIGR00229">
    <property type="entry name" value="sensory_box"/>
    <property type="match status" value="1"/>
</dbReference>
<dbReference type="CDD" id="cd00082">
    <property type="entry name" value="HisKA"/>
    <property type="match status" value="1"/>
</dbReference>
<protein>
    <recommendedName>
        <fullName evidence="2">histidine kinase</fullName>
        <ecNumber evidence="2">2.7.13.3</ecNumber>
    </recommendedName>
</protein>
<dbReference type="PRINTS" id="PR00344">
    <property type="entry name" value="BCTRLSENSOR"/>
</dbReference>
<keyword evidence="3" id="KW-0597">Phosphoprotein</keyword>
<organism evidence="10 11">
    <name type="scientific">Candidatus Jorgensenbacteria bacterium RIFCSPLOWO2_01_FULL_45_25b</name>
    <dbReference type="NCBI Taxonomy" id="1798471"/>
    <lineage>
        <taxon>Bacteria</taxon>
        <taxon>Candidatus Joergenseniibacteriota</taxon>
    </lineage>
</organism>
<dbReference type="Gene3D" id="3.30.450.20">
    <property type="entry name" value="PAS domain"/>
    <property type="match status" value="1"/>
</dbReference>
<dbReference type="SUPFAM" id="SSF55874">
    <property type="entry name" value="ATPase domain of HSP90 chaperone/DNA topoisomerase II/histidine kinase"/>
    <property type="match status" value="1"/>
</dbReference>
<dbReference type="SUPFAM" id="SSF47384">
    <property type="entry name" value="Homodimeric domain of signal transducing histidine kinase"/>
    <property type="match status" value="1"/>
</dbReference>
<evidence type="ECO:0000256" key="1">
    <source>
        <dbReference type="ARBA" id="ARBA00000085"/>
    </source>
</evidence>
<dbReference type="FunFam" id="3.30.565.10:FF:000006">
    <property type="entry name" value="Sensor histidine kinase WalK"/>
    <property type="match status" value="1"/>
</dbReference>
<dbReference type="InterPro" id="IPR004358">
    <property type="entry name" value="Sig_transdc_His_kin-like_C"/>
</dbReference>
<dbReference type="InterPro" id="IPR036097">
    <property type="entry name" value="HisK_dim/P_sf"/>
</dbReference>
<proteinExistence type="predicted"/>
<dbReference type="Gene3D" id="1.10.287.130">
    <property type="match status" value="1"/>
</dbReference>
<dbReference type="Pfam" id="PF00989">
    <property type="entry name" value="PAS"/>
    <property type="match status" value="1"/>
</dbReference>
<dbReference type="InterPro" id="IPR003661">
    <property type="entry name" value="HisK_dim/P_dom"/>
</dbReference>
<dbReference type="GO" id="GO:0006355">
    <property type="term" value="P:regulation of DNA-templated transcription"/>
    <property type="evidence" value="ECO:0007669"/>
    <property type="project" value="InterPro"/>
</dbReference>
<dbReference type="CDD" id="cd00130">
    <property type="entry name" value="PAS"/>
    <property type="match status" value="1"/>
</dbReference>
<dbReference type="Pfam" id="PF00512">
    <property type="entry name" value="HisKA"/>
    <property type="match status" value="1"/>
</dbReference>
<dbReference type="Pfam" id="PF02518">
    <property type="entry name" value="HATPase_c"/>
    <property type="match status" value="1"/>
</dbReference>
<dbReference type="InterPro" id="IPR013767">
    <property type="entry name" value="PAS_fold"/>
</dbReference>
<comment type="catalytic activity">
    <reaction evidence="1">
        <text>ATP + protein L-histidine = ADP + protein N-phospho-L-histidine.</text>
        <dbReference type="EC" id="2.7.13.3"/>
    </reaction>
</comment>
<dbReference type="GO" id="GO:0016036">
    <property type="term" value="P:cellular response to phosphate starvation"/>
    <property type="evidence" value="ECO:0007669"/>
    <property type="project" value="TreeGrafter"/>
</dbReference>
<evidence type="ECO:0000256" key="2">
    <source>
        <dbReference type="ARBA" id="ARBA00012438"/>
    </source>
</evidence>
<dbReference type="EMBL" id="MFKK01000019">
    <property type="protein sequence ID" value="OGG40755.1"/>
    <property type="molecule type" value="Genomic_DNA"/>
</dbReference>
<accession>A0A1F6BUX6</accession>
<dbReference type="SMART" id="SM00388">
    <property type="entry name" value="HisKA"/>
    <property type="match status" value="1"/>
</dbReference>
<reference evidence="10 11" key="1">
    <citation type="journal article" date="2016" name="Nat. Commun.">
        <title>Thousands of microbial genomes shed light on interconnected biogeochemical processes in an aquifer system.</title>
        <authorList>
            <person name="Anantharaman K."/>
            <person name="Brown C.T."/>
            <person name="Hug L.A."/>
            <person name="Sharon I."/>
            <person name="Castelle C.J."/>
            <person name="Probst A.J."/>
            <person name="Thomas B.C."/>
            <person name="Singh A."/>
            <person name="Wilkins M.J."/>
            <person name="Karaoz U."/>
            <person name="Brodie E.L."/>
            <person name="Williams K.H."/>
            <person name="Hubbard S.S."/>
            <person name="Banfield J.F."/>
        </authorList>
    </citation>
    <scope>NUCLEOTIDE SEQUENCE [LARGE SCALE GENOMIC DNA]</scope>
</reference>
<dbReference type="STRING" id="1798471.A3A21_00820"/>
<name>A0A1F6BUX6_9BACT</name>
<evidence type="ECO:0000259" key="8">
    <source>
        <dbReference type="PROSITE" id="PS50109"/>
    </source>
</evidence>
<dbReference type="GO" id="GO:0000155">
    <property type="term" value="F:phosphorelay sensor kinase activity"/>
    <property type="evidence" value="ECO:0007669"/>
    <property type="project" value="InterPro"/>
</dbReference>
<dbReference type="InterPro" id="IPR005467">
    <property type="entry name" value="His_kinase_dom"/>
</dbReference>
<keyword evidence="4" id="KW-0808">Transferase</keyword>
<gene>
    <name evidence="10" type="ORF">A3A21_00820</name>
</gene>
<keyword evidence="6" id="KW-0902">Two-component regulatory system</keyword>
<dbReference type="InterPro" id="IPR036890">
    <property type="entry name" value="HATPase_C_sf"/>
</dbReference>
<evidence type="ECO:0000256" key="6">
    <source>
        <dbReference type="ARBA" id="ARBA00023012"/>
    </source>
</evidence>
<dbReference type="InterPro" id="IPR050351">
    <property type="entry name" value="BphY/WalK/GraS-like"/>
</dbReference>
<dbReference type="PROSITE" id="PS50109">
    <property type="entry name" value="HIS_KIN"/>
    <property type="match status" value="1"/>
</dbReference>
<evidence type="ECO:0000256" key="3">
    <source>
        <dbReference type="ARBA" id="ARBA00022553"/>
    </source>
</evidence>
<keyword evidence="5" id="KW-0418">Kinase</keyword>
<comment type="caution">
    <text evidence="10">The sequence shown here is derived from an EMBL/GenBank/DDBJ whole genome shotgun (WGS) entry which is preliminary data.</text>
</comment>
<dbReference type="AlphaFoldDB" id="A0A1F6BUX6"/>
<evidence type="ECO:0000256" key="7">
    <source>
        <dbReference type="ARBA" id="ARBA00023136"/>
    </source>
</evidence>
<evidence type="ECO:0000313" key="10">
    <source>
        <dbReference type="EMBL" id="OGG40755.1"/>
    </source>
</evidence>
<dbReference type="Gene3D" id="3.30.565.10">
    <property type="entry name" value="Histidine kinase-like ATPase, C-terminal domain"/>
    <property type="match status" value="1"/>
</dbReference>
<dbReference type="SMART" id="SM00091">
    <property type="entry name" value="PAS"/>
    <property type="match status" value="1"/>
</dbReference>
<dbReference type="Proteomes" id="UP000176996">
    <property type="component" value="Unassembled WGS sequence"/>
</dbReference>
<dbReference type="InterPro" id="IPR000014">
    <property type="entry name" value="PAS"/>
</dbReference>
<dbReference type="InterPro" id="IPR035965">
    <property type="entry name" value="PAS-like_dom_sf"/>
</dbReference>
<dbReference type="EC" id="2.7.13.3" evidence="2"/>
<dbReference type="GO" id="GO:0004721">
    <property type="term" value="F:phosphoprotein phosphatase activity"/>
    <property type="evidence" value="ECO:0007669"/>
    <property type="project" value="TreeGrafter"/>
</dbReference>
<dbReference type="PANTHER" id="PTHR45453:SF1">
    <property type="entry name" value="PHOSPHATE REGULON SENSOR PROTEIN PHOR"/>
    <property type="match status" value="1"/>
</dbReference>
<evidence type="ECO:0000313" key="11">
    <source>
        <dbReference type="Proteomes" id="UP000176996"/>
    </source>
</evidence>
<keyword evidence="7" id="KW-0472">Membrane</keyword>